<dbReference type="AlphaFoldDB" id="A0A9W8HMD8"/>
<accession>A0A9W8HMD8</accession>
<dbReference type="Proteomes" id="UP001140094">
    <property type="component" value="Unassembled WGS sequence"/>
</dbReference>
<gene>
    <name evidence="1" type="ORF">H4R20_007148</name>
</gene>
<sequence>KGAGVTDKNQLAELNTLLSPDGSGIATADTAAASAGLTVADFCKTMQVCGEELPRVNGNADENANNSQPACADEAAGSVGILDVASGAKSSSSTCGPGTHAEAAGECAEPLAGTGLDSGTATEWMERLGSLANTQYCDPSVLTARSANASPQPSNSSHSSIDGDSSAVDWYAMFSQYLHSIS</sequence>
<proteinExistence type="predicted"/>
<comment type="caution">
    <text evidence="1">The sequence shown here is derived from an EMBL/GenBank/DDBJ whole genome shotgun (WGS) entry which is preliminary data.</text>
</comment>
<evidence type="ECO:0000313" key="1">
    <source>
        <dbReference type="EMBL" id="KAJ2789621.1"/>
    </source>
</evidence>
<reference evidence="1" key="1">
    <citation type="submission" date="2022-07" db="EMBL/GenBank/DDBJ databases">
        <title>Phylogenomic reconstructions and comparative analyses of Kickxellomycotina fungi.</title>
        <authorList>
            <person name="Reynolds N.K."/>
            <person name="Stajich J.E."/>
            <person name="Barry K."/>
            <person name="Grigoriev I.V."/>
            <person name="Crous P."/>
            <person name="Smith M.E."/>
        </authorList>
    </citation>
    <scope>NUCLEOTIDE SEQUENCE</scope>
    <source>
        <strain evidence="1">NRRL 1565</strain>
    </source>
</reference>
<organism evidence="1 2">
    <name type="scientific">Coemansia guatemalensis</name>
    <dbReference type="NCBI Taxonomy" id="2761395"/>
    <lineage>
        <taxon>Eukaryota</taxon>
        <taxon>Fungi</taxon>
        <taxon>Fungi incertae sedis</taxon>
        <taxon>Zoopagomycota</taxon>
        <taxon>Kickxellomycotina</taxon>
        <taxon>Kickxellomycetes</taxon>
        <taxon>Kickxellales</taxon>
        <taxon>Kickxellaceae</taxon>
        <taxon>Coemansia</taxon>
    </lineage>
</organism>
<feature type="non-terminal residue" evidence="1">
    <location>
        <position position="1"/>
    </location>
</feature>
<dbReference type="EMBL" id="JANBUO010003754">
    <property type="protein sequence ID" value="KAJ2789621.1"/>
    <property type="molecule type" value="Genomic_DNA"/>
</dbReference>
<protein>
    <submittedName>
        <fullName evidence="1">Uncharacterized protein</fullName>
    </submittedName>
</protein>
<keyword evidence="2" id="KW-1185">Reference proteome</keyword>
<evidence type="ECO:0000313" key="2">
    <source>
        <dbReference type="Proteomes" id="UP001140094"/>
    </source>
</evidence>
<dbReference type="OrthoDB" id="10006572at2759"/>
<name>A0A9W8HMD8_9FUNG</name>